<sequence length="511" mass="57042">MQDWITDSHESFEQTIKTATELYAENFDTCTTCEQQPWISFFFDGTGNNKNADKEPVNRLSNVARLFEGHARDEPLVVKHYLEGIGTRFESSDPNWIDDVRDSELLGGGTGLGGDARLKRAFNLLSASLATNHRVKRIDVAVFGFSRGATLARAFVNQLLQKCERIDGVPHLPCPTAVSGKSAPLYIRFLGLFDTVESVGLPAHNLTNMMMHVPDDVERCLHLVAGHEIRSAFPLTRLGTITDTHREFVYPGVHSDVGGGYKPGEQARSDALARIPLNRMRLEAAIAGVPFTPPALLDKKTSDLFEYDPDLKASFDEFEAAADIGSTLDAKMAAHMRLYYGWLKARYQTNPCDVYKDVCGANLQSEKDLERIRSSHTTIAAQLDSLNWRRYWMEVEKTNPREWQDREKNGGVPPKLSPEEQAYYDAWLNPPMLSDSLIRFFDQYVHDSRAGFESFIGKGLYLTAREIIAPSGDQPIKANVPSPKVKTDAISYNQVTPIGSTHVQVAPSVTQ</sequence>
<dbReference type="EMBL" id="JAYLVJ010000006">
    <property type="protein sequence ID" value="MEO1753552.1"/>
    <property type="molecule type" value="Genomic_DNA"/>
</dbReference>
<geneLocation type="plasmid" evidence="4"/>
<dbReference type="EMBL" id="CP015960">
    <property type="protein sequence ID" value="QLB67286.1"/>
    <property type="molecule type" value="Genomic_DNA"/>
</dbReference>
<dbReference type="InterPro" id="IPR018712">
    <property type="entry name" value="Tle1-like_cat"/>
</dbReference>
<evidence type="ECO:0000313" key="3">
    <source>
        <dbReference type="EMBL" id="QLB67286.1"/>
    </source>
</evidence>
<geneLocation type="plasmid" evidence="3">
    <name>unnamed</name>
</geneLocation>
<dbReference type="Proteomes" id="UP001462961">
    <property type="component" value="Unassembled WGS sequence"/>
</dbReference>
<evidence type="ECO:0000259" key="1">
    <source>
        <dbReference type="Pfam" id="PF09994"/>
    </source>
</evidence>
<proteinExistence type="predicted"/>
<reference evidence="3 4" key="1">
    <citation type="journal article" date="2014" name="Genome Announc.">
        <title>Draft Genome Sequence of the Haloacid-Degrading Burkholderia caribensis Strain MBA4.</title>
        <authorList>
            <person name="Pan Y."/>
            <person name="Kong K.F."/>
            <person name="Tsang J.S."/>
        </authorList>
    </citation>
    <scope>NUCLEOTIDE SEQUENCE [LARGE SCALE GENOMIC DNA]</scope>
    <source>
        <strain evidence="3 4">852011</strain>
    </source>
</reference>
<dbReference type="Pfam" id="PF09994">
    <property type="entry name" value="T6SS_Tle1-like_cat"/>
    <property type="match status" value="2"/>
</dbReference>
<evidence type="ECO:0000313" key="5">
    <source>
        <dbReference type="Proteomes" id="UP001462961"/>
    </source>
</evidence>
<keyword evidence="5" id="KW-1185">Reference proteome</keyword>
<dbReference type="RefSeq" id="WP_107202958.1">
    <property type="nucleotide sequence ID" value="NZ_CP015960.1"/>
</dbReference>
<evidence type="ECO:0000313" key="2">
    <source>
        <dbReference type="EMBL" id="MEO1753552.1"/>
    </source>
</evidence>
<keyword evidence="3" id="KW-0614">Plasmid</keyword>
<dbReference type="PANTHER" id="PTHR33840">
    <property type="match status" value="1"/>
</dbReference>
<reference evidence="3" key="2">
    <citation type="submission" date="2016-06" db="EMBL/GenBank/DDBJ databases">
        <authorList>
            <person name="Huang P."/>
            <person name="Jiang X."/>
            <person name="Liu X."/>
        </authorList>
    </citation>
    <scope>NUCLEOTIDE SEQUENCE</scope>
    <source>
        <strain evidence="3">852011</strain>
        <plasmid evidence="3">unnamed</plasmid>
    </source>
</reference>
<dbReference type="PANTHER" id="PTHR33840:SF1">
    <property type="entry name" value="TLE1 PHOSPHOLIPASE DOMAIN-CONTAINING PROTEIN"/>
    <property type="match status" value="1"/>
</dbReference>
<organism evidence="3 4">
    <name type="scientific">Paraburkholderia caribensis</name>
    <dbReference type="NCBI Taxonomy" id="75105"/>
    <lineage>
        <taxon>Bacteria</taxon>
        <taxon>Pseudomonadati</taxon>
        <taxon>Pseudomonadota</taxon>
        <taxon>Betaproteobacteria</taxon>
        <taxon>Burkholderiales</taxon>
        <taxon>Burkholderiaceae</taxon>
        <taxon>Paraburkholderia</taxon>
    </lineage>
</organism>
<feature type="domain" description="T6SS Phospholipase effector Tle1-like catalytic" evidence="1">
    <location>
        <begin position="42"/>
        <end position="162"/>
    </location>
</feature>
<reference evidence="2 5" key="3">
    <citation type="submission" date="2024-01" db="EMBL/GenBank/DDBJ databases">
        <title>The diversity of rhizobia nodulating Mimosa spp. in eleven states of Brazil covering several biomes is determined by host plant, location, and edaphic factors.</title>
        <authorList>
            <person name="Rouws L."/>
            <person name="Barauna A."/>
            <person name="Beukes C."/>
            <person name="De Faria S.M."/>
            <person name="Gross E."/>
            <person name="Dos Reis Junior F.B."/>
            <person name="Simon M."/>
            <person name="Maluk M."/>
            <person name="Odee D.W."/>
            <person name="Kenicer G."/>
            <person name="Young J.P.W."/>
            <person name="Reis V.M."/>
            <person name="Zilli J."/>
            <person name="James E.K."/>
        </authorList>
    </citation>
    <scope>NUCLEOTIDE SEQUENCE [LARGE SCALE GENOMIC DNA]</scope>
    <source>
        <strain evidence="2 5">JHI1651</strain>
    </source>
</reference>
<feature type="domain" description="T6SS Phospholipase effector Tle1-like catalytic" evidence="1">
    <location>
        <begin position="183"/>
        <end position="280"/>
    </location>
</feature>
<name>A0A9Q6SAF6_9BURK</name>
<dbReference type="AlphaFoldDB" id="A0A9Q6SAF6"/>
<gene>
    <name evidence="3" type="ORF">A9O66_33040</name>
    <name evidence="2" type="ORF">VOI32_06395</name>
</gene>
<dbReference type="Proteomes" id="UP000509548">
    <property type="component" value="Plasmid unnamed"/>
</dbReference>
<evidence type="ECO:0000313" key="4">
    <source>
        <dbReference type="Proteomes" id="UP000509548"/>
    </source>
</evidence>
<protein>
    <submittedName>
        <fullName evidence="2">DUF2235 domain-containing protein</fullName>
    </submittedName>
</protein>
<accession>A0A9Q6SAF6</accession>